<dbReference type="InterPro" id="IPR048913">
    <property type="entry name" value="BetaGal_gal-bd"/>
</dbReference>
<sequence length="656" mass="74895">MYSNSIGKWSQVDWCRLIISLYLVYHISIDKAKSEVDPTNSKSSPKTLHTRSFEVDRNRKIFLKDGEPFQYISGSMHYFRIPRDYWSDRLNKAKQAGLDAIEIYVPWNYHEPEEGVYNFEGNADVEQFLELAAKYDLLVIFRAGPYICAEWDFGGLPAWLLRKNPNMKIRSSAPDYMVEVTRWMDKLLPRIRRFLYSNGGPIIMVQMENEYGSYKTCDAAYLSELYDTARRHLGTEIVLFTTDGASVSDLRCGSSDTRYLATIDFGPTEASPDQSFGCLESFRPNQPWVNSEFYVGWFDPWGGKHAHTDAKWSTDSLMRLMKFSPRINVNLYMFHGGTNFGYTAGTPEYIPVITSYDYDAPVSEAGDVTPKYAILQEAIFAFRNKSRPPLPSNISRMAYGKIPMNRVGHILFEKDGGISGENPTYMESFHQYNGFALYSTALPSMISGEVWLKFAEVADIAYIYTTDKERKQMKYHDTVHRGAKSVKIQLDDAMPKQMLLILVENRGHRNYGYVMDATLKGLIGPVTANGRLLTRWQMLGFSQITNHTMKLVDSSLAEWPLVGSTYTGKLQIDSLEEKQDTYIHLDTFKRGYLIVNDFNLGRYDMPNGPQLRLYLPAPVLKVGENILTIVELDGIAPATNDGQLFVTSHKDQVWSK</sequence>
<evidence type="ECO:0000313" key="12">
    <source>
        <dbReference type="EMBL" id="TPP62195.1"/>
    </source>
</evidence>
<dbReference type="EMBL" id="SUNJ01007183">
    <property type="protein sequence ID" value="TPP62195.1"/>
    <property type="molecule type" value="Genomic_DNA"/>
</dbReference>
<evidence type="ECO:0000256" key="4">
    <source>
        <dbReference type="ARBA" id="ARBA00023180"/>
    </source>
</evidence>
<keyword evidence="3 7" id="KW-0378">Hydrolase</keyword>
<dbReference type="InterPro" id="IPR001944">
    <property type="entry name" value="Glycoside_Hdrlase_35"/>
</dbReference>
<dbReference type="PRINTS" id="PR00742">
    <property type="entry name" value="GLHYDRLASE35"/>
</dbReference>
<dbReference type="EC" id="3.2.1.23" evidence="7"/>
<comment type="catalytic activity">
    <reaction evidence="7">
        <text>Hydrolysis of terminal non-reducing beta-D-galactose residues in beta-D-galactosides.</text>
        <dbReference type="EC" id="3.2.1.23"/>
    </reaction>
</comment>
<dbReference type="SUPFAM" id="SSF49785">
    <property type="entry name" value="Galactose-binding domain-like"/>
    <property type="match status" value="1"/>
</dbReference>
<dbReference type="PIRSF" id="PIRSF006336">
    <property type="entry name" value="B-gal"/>
    <property type="match status" value="1"/>
</dbReference>
<feature type="active site" description="Nucleophile" evidence="6">
    <location>
        <position position="292"/>
    </location>
</feature>
<proteinExistence type="inferred from homology"/>
<feature type="domain" description="Glycoside hydrolase 35 catalytic" evidence="9">
    <location>
        <begin position="62"/>
        <end position="379"/>
    </location>
</feature>
<keyword evidence="2" id="KW-0732">Signal</keyword>
<dbReference type="PANTHER" id="PTHR23421">
    <property type="entry name" value="BETA-GALACTOSIDASE RELATED"/>
    <property type="match status" value="1"/>
</dbReference>
<dbReference type="SUPFAM" id="SSF51445">
    <property type="entry name" value="(Trans)glycosidases"/>
    <property type="match status" value="1"/>
</dbReference>
<dbReference type="Pfam" id="PF01301">
    <property type="entry name" value="Glyco_hydro_35"/>
    <property type="match status" value="1"/>
</dbReference>
<keyword evidence="13" id="KW-1185">Reference proteome</keyword>
<evidence type="ECO:0000259" key="10">
    <source>
        <dbReference type="Pfam" id="PF21317"/>
    </source>
</evidence>
<dbReference type="InterPro" id="IPR008979">
    <property type="entry name" value="Galactose-bd-like_sf"/>
</dbReference>
<feature type="active site" description="Proton donor" evidence="6">
    <location>
        <position position="210"/>
    </location>
</feature>
<evidence type="ECO:0000256" key="1">
    <source>
        <dbReference type="ARBA" id="ARBA00009809"/>
    </source>
</evidence>
<dbReference type="Proteomes" id="UP000316759">
    <property type="component" value="Unassembled WGS sequence"/>
</dbReference>
<dbReference type="InterPro" id="IPR048912">
    <property type="entry name" value="BetaGal1-like_ABD1"/>
</dbReference>
<dbReference type="InterPro" id="IPR019801">
    <property type="entry name" value="Glyco_hydro_35_CS"/>
</dbReference>
<protein>
    <recommendedName>
        <fullName evidence="7">Beta-galactosidase</fullName>
        <ecNumber evidence="7">3.2.1.23</ecNumber>
    </recommendedName>
</protein>
<dbReference type="InterPro" id="IPR017853">
    <property type="entry name" value="GH"/>
</dbReference>
<comment type="caution">
    <text evidence="12">The sequence shown here is derived from an EMBL/GenBank/DDBJ whole genome shotgun (WGS) entry which is preliminary data.</text>
</comment>
<feature type="domain" description="Beta-galactosidase 1-like first all-beta" evidence="10">
    <location>
        <begin position="423"/>
        <end position="539"/>
    </location>
</feature>
<dbReference type="InterPro" id="IPR026283">
    <property type="entry name" value="B-gal_1-like"/>
</dbReference>
<dbReference type="STRING" id="46835.A0A504YNM0"/>
<dbReference type="Pfam" id="PF21467">
    <property type="entry name" value="BetaGal_gal-bd"/>
    <property type="match status" value="1"/>
</dbReference>
<evidence type="ECO:0000259" key="11">
    <source>
        <dbReference type="Pfam" id="PF21467"/>
    </source>
</evidence>
<accession>A0A504YNM0</accession>
<dbReference type="GO" id="GO:0005975">
    <property type="term" value="P:carbohydrate metabolic process"/>
    <property type="evidence" value="ECO:0007669"/>
    <property type="project" value="InterPro"/>
</dbReference>
<evidence type="ECO:0000256" key="5">
    <source>
        <dbReference type="ARBA" id="ARBA00023295"/>
    </source>
</evidence>
<keyword evidence="4" id="KW-0325">Glycoprotein</keyword>
<evidence type="ECO:0000256" key="7">
    <source>
        <dbReference type="RuleBase" id="RU000675"/>
    </source>
</evidence>
<feature type="domain" description="Beta-galactosidase galactose-binding" evidence="11">
    <location>
        <begin position="566"/>
        <end position="625"/>
    </location>
</feature>
<dbReference type="Gene3D" id="3.20.20.80">
    <property type="entry name" value="Glycosidases"/>
    <property type="match status" value="1"/>
</dbReference>
<evidence type="ECO:0000313" key="13">
    <source>
        <dbReference type="Proteomes" id="UP000316759"/>
    </source>
</evidence>
<organism evidence="12 13">
    <name type="scientific">Fasciola gigantica</name>
    <name type="common">Giant liver fluke</name>
    <dbReference type="NCBI Taxonomy" id="46835"/>
    <lineage>
        <taxon>Eukaryota</taxon>
        <taxon>Metazoa</taxon>
        <taxon>Spiralia</taxon>
        <taxon>Lophotrochozoa</taxon>
        <taxon>Platyhelminthes</taxon>
        <taxon>Trematoda</taxon>
        <taxon>Digenea</taxon>
        <taxon>Plagiorchiida</taxon>
        <taxon>Echinostomata</taxon>
        <taxon>Echinostomatoidea</taxon>
        <taxon>Fasciolidae</taxon>
        <taxon>Fasciola</taxon>
    </lineage>
</organism>
<keyword evidence="5 7" id="KW-0326">Glycosidase</keyword>
<evidence type="ECO:0000256" key="8">
    <source>
        <dbReference type="RuleBase" id="RU003679"/>
    </source>
</evidence>
<dbReference type="PROSITE" id="PS01182">
    <property type="entry name" value="GLYCOSYL_HYDROL_F35"/>
    <property type="match status" value="1"/>
</dbReference>
<dbReference type="Pfam" id="PF21317">
    <property type="entry name" value="BetaGal_ABD_1"/>
    <property type="match status" value="1"/>
</dbReference>
<dbReference type="InterPro" id="IPR031330">
    <property type="entry name" value="Gly_Hdrlase_35_cat"/>
</dbReference>
<evidence type="ECO:0000259" key="9">
    <source>
        <dbReference type="Pfam" id="PF01301"/>
    </source>
</evidence>
<gene>
    <name evidence="12" type="ORF">FGIG_08134</name>
</gene>
<dbReference type="FunFam" id="3.20.20.80:FF:000017">
    <property type="entry name" value="Beta-galactosidase"/>
    <property type="match status" value="1"/>
</dbReference>
<reference evidence="12 13" key="1">
    <citation type="submission" date="2019-04" db="EMBL/GenBank/DDBJ databases">
        <title>Annotation for the trematode Fasciola gigantica.</title>
        <authorList>
            <person name="Choi Y.-J."/>
        </authorList>
    </citation>
    <scope>NUCLEOTIDE SEQUENCE [LARGE SCALE GENOMIC DNA]</scope>
    <source>
        <strain evidence="12">Uganda_cow_1</strain>
    </source>
</reference>
<dbReference type="OrthoDB" id="1657402at2759"/>
<comment type="similarity">
    <text evidence="1 8">Belongs to the glycosyl hydrolase 35 family.</text>
</comment>
<evidence type="ECO:0000256" key="2">
    <source>
        <dbReference type="ARBA" id="ARBA00022729"/>
    </source>
</evidence>
<name>A0A504YNM0_FASGI</name>
<dbReference type="GO" id="GO:0004565">
    <property type="term" value="F:beta-galactosidase activity"/>
    <property type="evidence" value="ECO:0007669"/>
    <property type="project" value="UniProtKB-EC"/>
</dbReference>
<evidence type="ECO:0000256" key="3">
    <source>
        <dbReference type="ARBA" id="ARBA00022801"/>
    </source>
</evidence>
<dbReference type="AlphaFoldDB" id="A0A504YNM0"/>
<evidence type="ECO:0000256" key="6">
    <source>
        <dbReference type="PIRSR" id="PIRSR006336-1"/>
    </source>
</evidence>
<dbReference type="Gene3D" id="2.60.120.260">
    <property type="entry name" value="Galactose-binding domain-like"/>
    <property type="match status" value="2"/>
</dbReference>